<comment type="caution">
    <text evidence="2">The sequence shown here is derived from an EMBL/GenBank/DDBJ whole genome shotgun (WGS) entry which is preliminary data.</text>
</comment>
<dbReference type="EMBL" id="JYIT01000073">
    <property type="protein sequence ID" value="KJL24660.1"/>
    <property type="molecule type" value="Genomic_DNA"/>
</dbReference>
<dbReference type="PATRIC" id="fig|582680.7.peg.1784"/>
<feature type="chain" id="PRO_5002444705" evidence="1">
    <location>
        <begin position="30"/>
        <end position="76"/>
    </location>
</feature>
<keyword evidence="3" id="KW-1185">Reference proteome</keyword>
<proteinExistence type="predicted"/>
<organism evidence="2 3">
    <name type="scientific">Microbacterium azadirachtae</name>
    <dbReference type="NCBI Taxonomy" id="582680"/>
    <lineage>
        <taxon>Bacteria</taxon>
        <taxon>Bacillati</taxon>
        <taxon>Actinomycetota</taxon>
        <taxon>Actinomycetes</taxon>
        <taxon>Micrococcales</taxon>
        <taxon>Microbacteriaceae</taxon>
        <taxon>Microbacterium</taxon>
    </lineage>
</organism>
<sequence length="76" mass="7897">MKKNYFASAAGGVVLAAALTLAVAPSASAATQVGSGGYTSLSGCQADQRQFAKSGYQIAQNCELRGDGLYHFTYWV</sequence>
<name>A0A0F0KX42_9MICO</name>
<keyword evidence="1" id="KW-0732">Signal</keyword>
<accession>A0A0F0KX42</accession>
<dbReference type="Proteomes" id="UP000033448">
    <property type="component" value="Unassembled WGS sequence"/>
</dbReference>
<evidence type="ECO:0000256" key="1">
    <source>
        <dbReference type="SAM" id="SignalP"/>
    </source>
</evidence>
<feature type="signal peptide" evidence="1">
    <location>
        <begin position="1"/>
        <end position="29"/>
    </location>
</feature>
<reference evidence="2 3" key="1">
    <citation type="submission" date="2015-02" db="EMBL/GenBank/DDBJ databases">
        <title>Draft genome sequences of ten Microbacterium spp. with emphasis on heavy metal contaminated environments.</title>
        <authorList>
            <person name="Corretto E."/>
        </authorList>
    </citation>
    <scope>NUCLEOTIDE SEQUENCE [LARGE SCALE GENOMIC DNA]</scope>
    <source>
        <strain evidence="2 3">DSM 23848</strain>
    </source>
</reference>
<evidence type="ECO:0000313" key="3">
    <source>
        <dbReference type="Proteomes" id="UP000033448"/>
    </source>
</evidence>
<dbReference type="AlphaFoldDB" id="A0A0F0KX42"/>
<gene>
    <name evidence="2" type="ORF">RL72_01742</name>
</gene>
<dbReference type="RefSeq" id="WP_156156745.1">
    <property type="nucleotide sequence ID" value="NZ_JYIT01000073.1"/>
</dbReference>
<dbReference type="OrthoDB" id="9950770at2"/>
<evidence type="ECO:0000313" key="2">
    <source>
        <dbReference type="EMBL" id="KJL24660.1"/>
    </source>
</evidence>
<protein>
    <submittedName>
        <fullName evidence="2">Uncharacterized protein</fullName>
    </submittedName>
</protein>